<evidence type="ECO:0000313" key="2">
    <source>
        <dbReference type="EMBL" id="KAA1425719.1"/>
    </source>
</evidence>
<dbReference type="Proteomes" id="UP000324351">
    <property type="component" value="Unassembled WGS sequence"/>
</dbReference>
<dbReference type="SUPFAM" id="SSF50969">
    <property type="entry name" value="YVTN repeat-like/Quinoprotein amine dehydrogenase"/>
    <property type="match status" value="1"/>
</dbReference>
<reference evidence="2 3" key="1">
    <citation type="submission" date="2019-09" db="EMBL/GenBank/DDBJ databases">
        <title>Nocardioides panacisoli sp. nov., isolated from the soil of a ginseng field.</title>
        <authorList>
            <person name="Cho C."/>
        </authorList>
    </citation>
    <scope>NUCLEOTIDE SEQUENCE [LARGE SCALE GENOMIC DNA]</scope>
    <source>
        <strain evidence="2 3">BN140041</strain>
    </source>
</reference>
<keyword evidence="1" id="KW-0472">Membrane</keyword>
<accession>A0A5B1M0S9</accession>
<sequence>MTYRGWTAPSPTKKPAIVLIVVLALVAVAAVVGVLLTRGGDDGADWNAFAGIDAETGELVVYDDGGEEVDRINPGVEGPLRAEGRGSFVAVSAEDAVSVVDVGEGEVVWSDQVDGSARWIPGTSAPLLLIGSPEGGELRLVDARSGTDLYLGDDAGLEGPLLVAERAAASSDGSTVVVADEHESVTVVVDVGEGEARSVAGRVVAVTDKGLVTTGTEDDAAVARFFNRDGEERGIAPLPDDVAGALLMVDETSVVGVVVGEDESEAFRVSADDDEPEILDDLGLTGVARTVPFPSSGRIVVSTDEGGAVLLDADGETVAELDGRYLPASGATGDPECVTLADGDEVVVHDLGSGDEIARGSLPGPGQLLTSVDGCAAGAPGLALGRDGAVDVPEDAIVHVSPDGKAALVYGGGVELVDLTDPDAEPVDLPDEVRTFVER</sequence>
<keyword evidence="1" id="KW-0812">Transmembrane</keyword>
<dbReference type="InterPro" id="IPR015943">
    <property type="entry name" value="WD40/YVTN_repeat-like_dom_sf"/>
</dbReference>
<name>A0A5B1M0S9_9ACTN</name>
<evidence type="ECO:0000256" key="1">
    <source>
        <dbReference type="SAM" id="Phobius"/>
    </source>
</evidence>
<feature type="transmembrane region" description="Helical" evidence="1">
    <location>
        <begin position="16"/>
        <end position="36"/>
    </location>
</feature>
<dbReference type="Gene3D" id="2.130.10.10">
    <property type="entry name" value="YVTN repeat-like/Quinoprotein amine dehydrogenase"/>
    <property type="match status" value="1"/>
</dbReference>
<reference evidence="2 3" key="2">
    <citation type="submission" date="2019-09" db="EMBL/GenBank/DDBJ databases">
        <authorList>
            <person name="Jin C."/>
        </authorList>
    </citation>
    <scope>NUCLEOTIDE SEQUENCE [LARGE SCALE GENOMIC DNA]</scope>
    <source>
        <strain evidence="2 3">BN140041</strain>
    </source>
</reference>
<dbReference type="RefSeq" id="WP_149751904.1">
    <property type="nucleotide sequence ID" value="NZ_VUJW01000011.1"/>
</dbReference>
<comment type="caution">
    <text evidence="2">The sequence shown here is derived from an EMBL/GenBank/DDBJ whole genome shotgun (WGS) entry which is preliminary data.</text>
</comment>
<dbReference type="EMBL" id="VUJW01000011">
    <property type="protein sequence ID" value="KAA1425719.1"/>
    <property type="molecule type" value="Genomic_DNA"/>
</dbReference>
<proteinExistence type="predicted"/>
<evidence type="ECO:0000313" key="3">
    <source>
        <dbReference type="Proteomes" id="UP000324351"/>
    </source>
</evidence>
<protein>
    <submittedName>
        <fullName evidence="2">Uncharacterized protein</fullName>
    </submittedName>
</protein>
<dbReference type="AlphaFoldDB" id="A0A5B1M0S9"/>
<keyword evidence="1" id="KW-1133">Transmembrane helix</keyword>
<organism evidence="2 3">
    <name type="scientific">Nocardioides antri</name>
    <dbReference type="NCBI Taxonomy" id="2607659"/>
    <lineage>
        <taxon>Bacteria</taxon>
        <taxon>Bacillati</taxon>
        <taxon>Actinomycetota</taxon>
        <taxon>Actinomycetes</taxon>
        <taxon>Propionibacteriales</taxon>
        <taxon>Nocardioidaceae</taxon>
        <taxon>Nocardioides</taxon>
    </lineage>
</organism>
<dbReference type="InterPro" id="IPR011044">
    <property type="entry name" value="Quino_amine_DH_bsu"/>
</dbReference>
<keyword evidence="3" id="KW-1185">Reference proteome</keyword>
<gene>
    <name evidence="2" type="ORF">F0U47_18220</name>
</gene>